<reference evidence="3 4" key="2">
    <citation type="submission" date="2019-08" db="EMBL/GenBank/DDBJ databases">
        <title>Tsukamurella conjunctivitidis sp. nov., Tsukamurella assacharolytica sp. nov. and Tsukamurella sputae sp. nov. isolated from patients with conjunctivitis, bacteraemia (lymphoma) and respiratory infection (sputum) in Hong Kong.</title>
        <authorList>
            <person name="Fok K.M.N."/>
            <person name="Fong J.Y.H."/>
        </authorList>
    </citation>
    <scope>NUCLEOTIDE SEQUENCE [LARGE SCALE GENOMIC DNA]</scope>
    <source>
        <strain evidence="3 4">HKU70</strain>
    </source>
</reference>
<gene>
    <name evidence="3" type="ORF">FK268_17890</name>
</gene>
<feature type="compositionally biased region" description="Pro residues" evidence="1">
    <location>
        <begin position="124"/>
        <end position="133"/>
    </location>
</feature>
<feature type="compositionally biased region" description="Low complexity" evidence="1">
    <location>
        <begin position="153"/>
        <end position="167"/>
    </location>
</feature>
<organism evidence="3 4">
    <name type="scientific">Tsukamurella sputi</name>
    <dbReference type="NCBI Taxonomy" id="2591848"/>
    <lineage>
        <taxon>Bacteria</taxon>
        <taxon>Bacillati</taxon>
        <taxon>Actinomycetota</taxon>
        <taxon>Actinomycetes</taxon>
        <taxon>Mycobacteriales</taxon>
        <taxon>Tsukamurellaceae</taxon>
        <taxon>Tsukamurella</taxon>
    </lineage>
</organism>
<feature type="compositionally biased region" description="Low complexity" evidence="1">
    <location>
        <begin position="94"/>
        <end position="117"/>
    </location>
</feature>
<name>A0A5C5RLA5_9ACTN</name>
<feature type="region of interest" description="Disordered" evidence="1">
    <location>
        <begin position="36"/>
        <end position="59"/>
    </location>
</feature>
<dbReference type="AlphaFoldDB" id="A0A5C5RLA5"/>
<dbReference type="Proteomes" id="UP000319792">
    <property type="component" value="Unassembled WGS sequence"/>
</dbReference>
<feature type="signal peptide" evidence="2">
    <location>
        <begin position="1"/>
        <end position="41"/>
    </location>
</feature>
<proteinExistence type="predicted"/>
<comment type="caution">
    <text evidence="3">The sequence shown here is derived from an EMBL/GenBank/DDBJ whole genome shotgun (WGS) entry which is preliminary data.</text>
</comment>
<evidence type="ECO:0000313" key="3">
    <source>
        <dbReference type="EMBL" id="TWS22875.1"/>
    </source>
</evidence>
<feature type="region of interest" description="Disordered" evidence="1">
    <location>
        <begin position="88"/>
        <end position="167"/>
    </location>
</feature>
<evidence type="ECO:0000256" key="1">
    <source>
        <dbReference type="SAM" id="MobiDB-lite"/>
    </source>
</evidence>
<keyword evidence="2" id="KW-0732">Signal</keyword>
<feature type="chain" id="PRO_5023041190" evidence="2">
    <location>
        <begin position="42"/>
        <end position="167"/>
    </location>
</feature>
<protein>
    <submittedName>
        <fullName evidence="3">Uncharacterized protein</fullName>
    </submittedName>
</protein>
<evidence type="ECO:0000256" key="2">
    <source>
        <dbReference type="SAM" id="SignalP"/>
    </source>
</evidence>
<dbReference type="PROSITE" id="PS51318">
    <property type="entry name" value="TAT"/>
    <property type="match status" value="1"/>
</dbReference>
<sequence length="167" mass="16803">MTDNTSVPTPSRRSWYAAAGFAALTLVGSLLFPTTSSPASADPGGLPPTTRVPYPTDGSLPPWTLPGGYTWCSAMSGPGYDQGAVYVQPGYECPPTGVPTTSSSTPPTSTTSASPTPRIGGNPPNLPQAPNPPFAGVGAPNGKSWDYGVDTLGPPAGGRTTTAAAPR</sequence>
<reference evidence="3 4" key="1">
    <citation type="submission" date="2019-06" db="EMBL/GenBank/DDBJ databases">
        <authorList>
            <person name="Teng J.L.L."/>
            <person name="Lee H.H."/>
            <person name="Lau S.K.P."/>
            <person name="Woo P.C.Y."/>
        </authorList>
    </citation>
    <scope>NUCLEOTIDE SEQUENCE [LARGE SCALE GENOMIC DNA]</scope>
    <source>
        <strain evidence="3 4">HKU70</strain>
    </source>
</reference>
<keyword evidence="4" id="KW-1185">Reference proteome</keyword>
<dbReference type="EMBL" id="VIGV01000006">
    <property type="protein sequence ID" value="TWS22875.1"/>
    <property type="molecule type" value="Genomic_DNA"/>
</dbReference>
<evidence type="ECO:0000313" key="4">
    <source>
        <dbReference type="Proteomes" id="UP000319792"/>
    </source>
</evidence>
<accession>A0A5C5RLA5</accession>
<dbReference type="RefSeq" id="WP_146436523.1">
    <property type="nucleotide sequence ID" value="NZ_VIGV01000006.1"/>
</dbReference>
<dbReference type="InterPro" id="IPR006311">
    <property type="entry name" value="TAT_signal"/>
</dbReference>